<name>A0A3N1D0G6_9ACTN</name>
<dbReference type="InterPro" id="IPR015797">
    <property type="entry name" value="NUDIX_hydrolase-like_dom_sf"/>
</dbReference>
<dbReference type="GO" id="GO:0006753">
    <property type="term" value="P:nucleoside phosphate metabolic process"/>
    <property type="evidence" value="ECO:0007669"/>
    <property type="project" value="TreeGrafter"/>
</dbReference>
<evidence type="ECO:0000256" key="4">
    <source>
        <dbReference type="RuleBase" id="RU003476"/>
    </source>
</evidence>
<comment type="caution">
    <text evidence="6">The sequence shown here is derived from an EMBL/GenBank/DDBJ whole genome shotgun (WGS) entry which is preliminary data.</text>
</comment>
<keyword evidence="7" id="KW-1185">Reference proteome</keyword>
<evidence type="ECO:0000313" key="6">
    <source>
        <dbReference type="EMBL" id="ROO87025.1"/>
    </source>
</evidence>
<dbReference type="GO" id="GO:0016462">
    <property type="term" value="F:pyrophosphatase activity"/>
    <property type="evidence" value="ECO:0007669"/>
    <property type="project" value="UniProtKB-ARBA"/>
</dbReference>
<dbReference type="PANTHER" id="PTHR11839:SF18">
    <property type="entry name" value="NUDIX HYDROLASE DOMAIN-CONTAINING PROTEIN"/>
    <property type="match status" value="1"/>
</dbReference>
<dbReference type="InterPro" id="IPR020084">
    <property type="entry name" value="NUDIX_hydrolase_CS"/>
</dbReference>
<evidence type="ECO:0000256" key="1">
    <source>
        <dbReference type="ARBA" id="ARBA00001946"/>
    </source>
</evidence>
<dbReference type="Pfam" id="PF00293">
    <property type="entry name" value="NUDIX"/>
    <property type="match status" value="1"/>
</dbReference>
<evidence type="ECO:0000259" key="5">
    <source>
        <dbReference type="PROSITE" id="PS51462"/>
    </source>
</evidence>
<reference evidence="6 7" key="1">
    <citation type="submission" date="2018-11" db="EMBL/GenBank/DDBJ databases">
        <title>Sequencing the genomes of 1000 actinobacteria strains.</title>
        <authorList>
            <person name="Klenk H.-P."/>
        </authorList>
    </citation>
    <scope>NUCLEOTIDE SEQUENCE [LARGE SCALE GENOMIC DNA]</scope>
    <source>
        <strain evidence="6 7">DSM 44254</strain>
    </source>
</reference>
<evidence type="ECO:0000256" key="2">
    <source>
        <dbReference type="ARBA" id="ARBA00005582"/>
    </source>
</evidence>
<dbReference type="SUPFAM" id="SSF55811">
    <property type="entry name" value="Nudix"/>
    <property type="match status" value="1"/>
</dbReference>
<feature type="domain" description="Nudix hydrolase" evidence="5">
    <location>
        <begin position="42"/>
        <end position="175"/>
    </location>
</feature>
<evidence type="ECO:0000256" key="3">
    <source>
        <dbReference type="ARBA" id="ARBA00022801"/>
    </source>
</evidence>
<dbReference type="InterPro" id="IPR020476">
    <property type="entry name" value="Nudix_hydrolase"/>
</dbReference>
<dbReference type="PRINTS" id="PR00502">
    <property type="entry name" value="NUDIXFAMILY"/>
</dbReference>
<accession>A0A3N1D0G6</accession>
<evidence type="ECO:0000313" key="7">
    <source>
        <dbReference type="Proteomes" id="UP000272400"/>
    </source>
</evidence>
<proteinExistence type="inferred from homology"/>
<gene>
    <name evidence="6" type="ORF">EDD29_4613</name>
</gene>
<sequence>MSTDENLRWRPLSEGAPAGYLKVVSRLYRYPDGRTDTWDILLGGSSVAALALTDDEQVVLARQFRPGPGAVLLELPGGLVEDGEDVVDAALRELREETGYTAASADLVMQTYLASYATQRRHAVVARGCARAGEPRLDPGEFIEPILMPIDDFVPYVLTGRLTDTDLALAALVAAGYLQPTTRPHR</sequence>
<dbReference type="Proteomes" id="UP000272400">
    <property type="component" value="Unassembled WGS sequence"/>
</dbReference>
<dbReference type="EMBL" id="RJKE01000001">
    <property type="protein sequence ID" value="ROO87025.1"/>
    <property type="molecule type" value="Genomic_DNA"/>
</dbReference>
<dbReference type="InterPro" id="IPR000086">
    <property type="entry name" value="NUDIX_hydrolase_dom"/>
</dbReference>
<dbReference type="PANTHER" id="PTHR11839">
    <property type="entry name" value="UDP/ADP-SUGAR PYROPHOSPHATASE"/>
    <property type="match status" value="1"/>
</dbReference>
<dbReference type="RefSeq" id="WP_170201516.1">
    <property type="nucleotide sequence ID" value="NZ_RJKE01000001.1"/>
</dbReference>
<dbReference type="GO" id="GO:0019693">
    <property type="term" value="P:ribose phosphate metabolic process"/>
    <property type="evidence" value="ECO:0007669"/>
    <property type="project" value="TreeGrafter"/>
</dbReference>
<protein>
    <submittedName>
        <fullName evidence="6">ADP-ribose pyrophosphatase</fullName>
    </submittedName>
</protein>
<comment type="cofactor">
    <cofactor evidence="1">
        <name>Mg(2+)</name>
        <dbReference type="ChEBI" id="CHEBI:18420"/>
    </cofactor>
</comment>
<keyword evidence="3 4" id="KW-0378">Hydrolase</keyword>
<dbReference type="PROSITE" id="PS00893">
    <property type="entry name" value="NUDIX_BOX"/>
    <property type="match status" value="1"/>
</dbReference>
<comment type="similarity">
    <text evidence="2 4">Belongs to the Nudix hydrolase family.</text>
</comment>
<dbReference type="AlphaFoldDB" id="A0A3N1D0G6"/>
<dbReference type="Gene3D" id="3.90.79.10">
    <property type="entry name" value="Nucleoside Triphosphate Pyrophosphohydrolase"/>
    <property type="match status" value="1"/>
</dbReference>
<dbReference type="PROSITE" id="PS51462">
    <property type="entry name" value="NUDIX"/>
    <property type="match status" value="1"/>
</dbReference>
<organism evidence="6 7">
    <name type="scientific">Actinocorallia herbida</name>
    <dbReference type="NCBI Taxonomy" id="58109"/>
    <lineage>
        <taxon>Bacteria</taxon>
        <taxon>Bacillati</taxon>
        <taxon>Actinomycetota</taxon>
        <taxon>Actinomycetes</taxon>
        <taxon>Streptosporangiales</taxon>
        <taxon>Thermomonosporaceae</taxon>
        <taxon>Actinocorallia</taxon>
    </lineage>
</organism>
<dbReference type="CDD" id="cd03424">
    <property type="entry name" value="NUDIX_ADPRase_Nudt5_UGPPase_Nudt14"/>
    <property type="match status" value="1"/>
</dbReference>